<accession>A0A8D9CAE2</accession>
<evidence type="ECO:0000313" key="7">
    <source>
        <dbReference type="EMBL" id="CAG7581063.1"/>
    </source>
</evidence>
<evidence type="ECO:0000256" key="2">
    <source>
        <dbReference type="ARBA" id="ARBA00022723"/>
    </source>
</evidence>
<evidence type="ECO:0000256" key="5">
    <source>
        <dbReference type="ARBA" id="ARBA00023004"/>
    </source>
</evidence>
<dbReference type="PANTHER" id="PTHR10869:SF241">
    <property type="entry name" value="FE2OG DIOXYGENASE DOMAIN-CONTAINING PROTEIN"/>
    <property type="match status" value="1"/>
</dbReference>
<organism evidence="7">
    <name type="scientific">uncultured marine phage</name>
    <dbReference type="NCBI Taxonomy" id="707152"/>
    <lineage>
        <taxon>Viruses</taxon>
        <taxon>environmental samples</taxon>
    </lineage>
</organism>
<protein>
    <submittedName>
        <fullName evidence="7">2OG-Fe(II) oxygenase superfamily protein</fullName>
    </submittedName>
</protein>
<dbReference type="EMBL" id="OU342829">
    <property type="protein sequence ID" value="CAG7581063.1"/>
    <property type="molecule type" value="Genomic_DNA"/>
</dbReference>
<dbReference type="SMART" id="SM00702">
    <property type="entry name" value="P4Hc"/>
    <property type="match status" value="1"/>
</dbReference>
<keyword evidence="4" id="KW-0560">Oxidoreductase</keyword>
<evidence type="ECO:0000259" key="6">
    <source>
        <dbReference type="PROSITE" id="PS51471"/>
    </source>
</evidence>
<name>A0A8D9CAE2_9VIRU</name>
<feature type="domain" description="Fe2OG dioxygenase" evidence="6">
    <location>
        <begin position="76"/>
        <end position="173"/>
    </location>
</feature>
<dbReference type="InterPro" id="IPR006620">
    <property type="entry name" value="Pro_4_hyd_alph"/>
</dbReference>
<dbReference type="InterPro" id="IPR044862">
    <property type="entry name" value="Pro_4_hyd_alph_FE2OG_OXY"/>
</dbReference>
<keyword evidence="3" id="KW-0223">Dioxygenase</keyword>
<evidence type="ECO:0000256" key="4">
    <source>
        <dbReference type="ARBA" id="ARBA00023002"/>
    </source>
</evidence>
<dbReference type="InterPro" id="IPR045054">
    <property type="entry name" value="P4HA-like"/>
</dbReference>
<comment type="cofactor">
    <cofactor evidence="1">
        <name>L-ascorbate</name>
        <dbReference type="ChEBI" id="CHEBI:38290"/>
    </cofactor>
</comment>
<dbReference type="Gene3D" id="2.60.120.620">
    <property type="entry name" value="q2cbj1_9rhob like domain"/>
    <property type="match status" value="1"/>
</dbReference>
<dbReference type="GO" id="GO:0005506">
    <property type="term" value="F:iron ion binding"/>
    <property type="evidence" value="ECO:0007669"/>
    <property type="project" value="InterPro"/>
</dbReference>
<keyword evidence="5" id="KW-0408">Iron</keyword>
<dbReference type="GO" id="GO:0031418">
    <property type="term" value="F:L-ascorbic acid binding"/>
    <property type="evidence" value="ECO:0007669"/>
    <property type="project" value="InterPro"/>
</dbReference>
<evidence type="ECO:0000256" key="3">
    <source>
        <dbReference type="ARBA" id="ARBA00022964"/>
    </source>
</evidence>
<reference evidence="7" key="1">
    <citation type="submission" date="2021-06" db="EMBL/GenBank/DDBJ databases">
        <authorList>
            <person name="Gannon L."/>
            <person name="Redgwell R T."/>
            <person name="Michniewski S."/>
            <person name="Harrison D C."/>
            <person name="Millard A."/>
        </authorList>
    </citation>
    <scope>NUCLEOTIDE SEQUENCE</scope>
</reference>
<sequence>MKTVEIFTKERCEELIRFSEELGYEDAPVTTSSGPVMMKNYRNNERVIHFSKDLAEEIFETIKDEVPFILGFEPIGLNEMFRFYKYGKGHFFNQHRDGPYIRNSQEASHVTLLIYLNEDYDGGETAFKDPGQEDFVSLTPKTGMGCMFIHKKLHRGNEVLDGIKYAIRTDIMYRLK</sequence>
<keyword evidence="2" id="KW-0479">Metal-binding</keyword>
<dbReference type="PROSITE" id="PS51471">
    <property type="entry name" value="FE2OG_OXY"/>
    <property type="match status" value="1"/>
</dbReference>
<dbReference type="Pfam" id="PF13640">
    <property type="entry name" value="2OG-FeII_Oxy_3"/>
    <property type="match status" value="1"/>
</dbReference>
<proteinExistence type="predicted"/>
<dbReference type="InterPro" id="IPR005123">
    <property type="entry name" value="Oxoglu/Fe-dep_dioxygenase_dom"/>
</dbReference>
<dbReference type="GO" id="GO:0004656">
    <property type="term" value="F:procollagen-proline 4-dioxygenase activity"/>
    <property type="evidence" value="ECO:0007669"/>
    <property type="project" value="TreeGrafter"/>
</dbReference>
<gene>
    <name evidence="7" type="ORF">SLAVMIC_00650</name>
</gene>
<evidence type="ECO:0000256" key="1">
    <source>
        <dbReference type="ARBA" id="ARBA00001961"/>
    </source>
</evidence>
<dbReference type="PANTHER" id="PTHR10869">
    <property type="entry name" value="PROLYL 4-HYDROXYLASE ALPHA SUBUNIT"/>
    <property type="match status" value="1"/>
</dbReference>